<comment type="caution">
    <text evidence="2">The sequence shown here is derived from an EMBL/GenBank/DDBJ whole genome shotgun (WGS) entry which is preliminary data.</text>
</comment>
<feature type="region of interest" description="Disordered" evidence="1">
    <location>
        <begin position="178"/>
        <end position="225"/>
    </location>
</feature>
<feature type="compositionally biased region" description="Gly residues" evidence="1">
    <location>
        <begin position="209"/>
        <end position="221"/>
    </location>
</feature>
<feature type="compositionally biased region" description="Low complexity" evidence="1">
    <location>
        <begin position="50"/>
        <end position="72"/>
    </location>
</feature>
<reference evidence="2 3" key="1">
    <citation type="submission" date="2019-06" db="EMBL/GenBank/DDBJ databases">
        <title>Genomic Encyclopedia of Type Strains, Phase IV (KMG-V): Genome sequencing to study the core and pangenomes of soil and plant-associated prokaryotes.</title>
        <authorList>
            <person name="Whitman W."/>
        </authorList>
    </citation>
    <scope>NUCLEOTIDE SEQUENCE [LARGE SCALE GENOMIC DNA]</scope>
    <source>
        <strain evidence="2 3">BR 11140</strain>
    </source>
</reference>
<proteinExistence type="predicted"/>
<evidence type="ECO:0000313" key="3">
    <source>
        <dbReference type="Proteomes" id="UP000318050"/>
    </source>
</evidence>
<dbReference type="Pfam" id="PF12118">
    <property type="entry name" value="SprA-related"/>
    <property type="match status" value="1"/>
</dbReference>
<evidence type="ECO:0000313" key="2">
    <source>
        <dbReference type="EMBL" id="TWB59604.1"/>
    </source>
</evidence>
<dbReference type="OrthoDB" id="9812722at2"/>
<gene>
    <name evidence="2" type="ORF">FBZ92_10737</name>
</gene>
<dbReference type="InterPro" id="IPR021973">
    <property type="entry name" value="SprA-related"/>
</dbReference>
<feature type="region of interest" description="Disordered" evidence="1">
    <location>
        <begin position="23"/>
        <end position="86"/>
    </location>
</feature>
<evidence type="ECO:0000256" key="1">
    <source>
        <dbReference type="SAM" id="MobiDB-lite"/>
    </source>
</evidence>
<name>A0A560IRC7_9PROT</name>
<dbReference type="Proteomes" id="UP000318050">
    <property type="component" value="Unassembled WGS sequence"/>
</dbReference>
<sequence length="269" mass="26041">MSALGGISASPVWARALTGPTPAVAAVGQGPAVSAASPSRQVPNPYSVRGQAQAKQSGGAQAAGTGTASDGTKLSDAQQQQVDKLKTVDRAVRAHEAAHKAAGGPYAGSESFTFTTGPDGQHYATAGEVAIDIGSIQGDPQATITKLETVRRAALAPADPSGQDRAVAAQAQAGIVAAQGEEAKQKTQADGGTSSSEGANSGTANGDTTGSGGASDSGGTAGVEAGRVGTGGVTIRQGAAAYRKSQGALDASIVQAAQAAAAQPLALIA</sequence>
<dbReference type="EMBL" id="VITT01000007">
    <property type="protein sequence ID" value="TWB59604.1"/>
    <property type="molecule type" value="Genomic_DNA"/>
</dbReference>
<feature type="compositionally biased region" description="Low complexity" evidence="1">
    <location>
        <begin position="198"/>
        <end position="208"/>
    </location>
</feature>
<dbReference type="AlphaFoldDB" id="A0A560IRC7"/>
<feature type="compositionally biased region" description="Polar residues" evidence="1">
    <location>
        <begin position="188"/>
        <end position="197"/>
    </location>
</feature>
<organism evidence="2 3">
    <name type="scientific">Nitrospirillum amazonense</name>
    <dbReference type="NCBI Taxonomy" id="28077"/>
    <lineage>
        <taxon>Bacteria</taxon>
        <taxon>Pseudomonadati</taxon>
        <taxon>Pseudomonadota</taxon>
        <taxon>Alphaproteobacteria</taxon>
        <taxon>Rhodospirillales</taxon>
        <taxon>Azospirillaceae</taxon>
        <taxon>Nitrospirillum</taxon>
    </lineage>
</organism>
<feature type="compositionally biased region" description="Low complexity" evidence="1">
    <location>
        <begin position="23"/>
        <end position="36"/>
    </location>
</feature>
<accession>A0A560IRC7</accession>
<protein>
    <submittedName>
        <fullName evidence="2">SprA family protein</fullName>
    </submittedName>
</protein>